<dbReference type="Gene3D" id="2.40.50.1020">
    <property type="entry name" value="LytTr DNA-binding domain"/>
    <property type="match status" value="1"/>
</dbReference>
<keyword evidence="6" id="KW-1185">Reference proteome</keyword>
<gene>
    <name evidence="5" type="ORF">EZE20_05295</name>
</gene>
<evidence type="ECO:0000313" key="5">
    <source>
        <dbReference type="EMBL" id="TDB67364.1"/>
    </source>
</evidence>
<dbReference type="Proteomes" id="UP000295706">
    <property type="component" value="Unassembled WGS sequence"/>
</dbReference>
<dbReference type="OrthoDB" id="941829at2"/>
<dbReference type="EMBL" id="SMJU01000003">
    <property type="protein sequence ID" value="TDB67364.1"/>
    <property type="molecule type" value="Genomic_DNA"/>
</dbReference>
<dbReference type="GO" id="GO:0000160">
    <property type="term" value="P:phosphorelay signal transduction system"/>
    <property type="evidence" value="ECO:0007669"/>
    <property type="project" value="InterPro"/>
</dbReference>
<sequence>MYQNITLPNWLKAYLPPTLSYMQDITLLVLEDNEIDQIQIEMMLNAEISTTYKYRVLAWCTSLEELILALETHQPDLILSDIFIEGKPEGLKLLKSLKNSTIPIVMMTSSSELSVYQEVMHYKRLHYLAKPLNKFTLHSALEKTLEEYLQAKHYKVLDRQFIYLSHKTGYTERVNFRDIVYIEAEGNYAQFFTRERKYVLKKSLARLLEEDLDGSFLRLHNKFVINNLHVLKITDNSVILTGEIELPIGKSFRKEVHAYFK</sequence>
<proteinExistence type="predicted"/>
<evidence type="ECO:0000259" key="3">
    <source>
        <dbReference type="PROSITE" id="PS50110"/>
    </source>
</evidence>
<evidence type="ECO:0000259" key="4">
    <source>
        <dbReference type="PROSITE" id="PS50930"/>
    </source>
</evidence>
<reference evidence="5 6" key="1">
    <citation type="submission" date="2019-02" db="EMBL/GenBank/DDBJ databases">
        <title>Arundinibacter roseus gen. nov., sp. nov., a new member of the family Cytophagaceae.</title>
        <authorList>
            <person name="Szuroczki S."/>
            <person name="Khayer B."/>
            <person name="Sproer C."/>
            <person name="Toumi M."/>
            <person name="Szabo A."/>
            <person name="Felfoldi T."/>
            <person name="Schumann P."/>
            <person name="Toth E."/>
        </authorList>
    </citation>
    <scope>NUCLEOTIDE SEQUENCE [LARGE SCALE GENOMIC DNA]</scope>
    <source>
        <strain evidence="5 6">DMA-k-7a</strain>
    </source>
</reference>
<evidence type="ECO:0000256" key="2">
    <source>
        <dbReference type="PROSITE-ProRule" id="PRU00169"/>
    </source>
</evidence>
<dbReference type="Pfam" id="PF04397">
    <property type="entry name" value="LytTR"/>
    <property type="match status" value="1"/>
</dbReference>
<feature type="modified residue" description="4-aspartylphosphate" evidence="2">
    <location>
        <position position="81"/>
    </location>
</feature>
<keyword evidence="1 2" id="KW-0597">Phosphoprotein</keyword>
<dbReference type="InterPro" id="IPR007492">
    <property type="entry name" value="LytTR_DNA-bd_dom"/>
</dbReference>
<feature type="domain" description="HTH LytTR-type" evidence="4">
    <location>
        <begin position="174"/>
        <end position="261"/>
    </location>
</feature>
<dbReference type="AlphaFoldDB" id="A0A4R4KH28"/>
<feature type="domain" description="Response regulatory" evidence="3">
    <location>
        <begin position="26"/>
        <end position="145"/>
    </location>
</feature>
<organism evidence="5 6">
    <name type="scientific">Arundinibacter roseus</name>
    <dbReference type="NCBI Taxonomy" id="2070510"/>
    <lineage>
        <taxon>Bacteria</taxon>
        <taxon>Pseudomonadati</taxon>
        <taxon>Bacteroidota</taxon>
        <taxon>Cytophagia</taxon>
        <taxon>Cytophagales</taxon>
        <taxon>Spirosomataceae</taxon>
        <taxon>Arundinibacter</taxon>
    </lineage>
</organism>
<dbReference type="Pfam" id="PF00072">
    <property type="entry name" value="Response_reg"/>
    <property type="match status" value="1"/>
</dbReference>
<keyword evidence="5" id="KW-0238">DNA-binding</keyword>
<accession>A0A4R4KH28</accession>
<dbReference type="PROSITE" id="PS50110">
    <property type="entry name" value="RESPONSE_REGULATORY"/>
    <property type="match status" value="1"/>
</dbReference>
<dbReference type="Gene3D" id="3.40.50.2300">
    <property type="match status" value="1"/>
</dbReference>
<dbReference type="PANTHER" id="PTHR44591:SF3">
    <property type="entry name" value="RESPONSE REGULATORY DOMAIN-CONTAINING PROTEIN"/>
    <property type="match status" value="1"/>
</dbReference>
<dbReference type="InterPro" id="IPR001789">
    <property type="entry name" value="Sig_transdc_resp-reg_receiver"/>
</dbReference>
<evidence type="ECO:0000313" key="6">
    <source>
        <dbReference type="Proteomes" id="UP000295706"/>
    </source>
</evidence>
<comment type="caution">
    <text evidence="5">The sequence shown here is derived from an EMBL/GenBank/DDBJ whole genome shotgun (WGS) entry which is preliminary data.</text>
</comment>
<name>A0A4R4KH28_9BACT</name>
<dbReference type="GO" id="GO:0003677">
    <property type="term" value="F:DNA binding"/>
    <property type="evidence" value="ECO:0007669"/>
    <property type="project" value="UniProtKB-KW"/>
</dbReference>
<dbReference type="SUPFAM" id="SSF52172">
    <property type="entry name" value="CheY-like"/>
    <property type="match status" value="1"/>
</dbReference>
<dbReference type="SMART" id="SM00850">
    <property type="entry name" value="LytTR"/>
    <property type="match status" value="1"/>
</dbReference>
<dbReference type="InterPro" id="IPR011006">
    <property type="entry name" value="CheY-like_superfamily"/>
</dbReference>
<evidence type="ECO:0000256" key="1">
    <source>
        <dbReference type="ARBA" id="ARBA00022553"/>
    </source>
</evidence>
<dbReference type="InterPro" id="IPR050595">
    <property type="entry name" value="Bact_response_regulator"/>
</dbReference>
<dbReference type="PANTHER" id="PTHR44591">
    <property type="entry name" value="STRESS RESPONSE REGULATOR PROTEIN 1"/>
    <property type="match status" value="1"/>
</dbReference>
<dbReference type="SMART" id="SM00448">
    <property type="entry name" value="REC"/>
    <property type="match status" value="1"/>
</dbReference>
<dbReference type="PROSITE" id="PS50930">
    <property type="entry name" value="HTH_LYTTR"/>
    <property type="match status" value="1"/>
</dbReference>
<protein>
    <submittedName>
        <fullName evidence="5">DNA-binding response regulator</fullName>
    </submittedName>
</protein>